<gene>
    <name evidence="1" type="ORF">MLD38_015371</name>
</gene>
<dbReference type="EMBL" id="CM042883">
    <property type="protein sequence ID" value="KAI4377796.1"/>
    <property type="molecule type" value="Genomic_DNA"/>
</dbReference>
<accession>A0ACB9RIZ5</accession>
<comment type="caution">
    <text evidence="1">The sequence shown here is derived from an EMBL/GenBank/DDBJ whole genome shotgun (WGS) entry which is preliminary data.</text>
</comment>
<protein>
    <submittedName>
        <fullName evidence="1">Uncharacterized protein</fullName>
    </submittedName>
</protein>
<keyword evidence="2" id="KW-1185">Reference proteome</keyword>
<proteinExistence type="predicted"/>
<sequence length="408" mass="44959">MKMAVFMGCRSGEIEIGFSNAPRADMEMQMMSLFPDDFLRNLPLPDIQIPAAENVNPRPSSSSSSLRSPFSIDSHSPEYSSLLFNLPSTAATPAAASSSSQALLLSTPSAITPTTATTFPEQLMRTESEHAAMTSAFLAIMTSPSLSSTLNQPQQHPQPPPQQHLPQENLQSSAFARYTRARFKPGSSRRHSMLKRAIAYCRGMNLIRLHDRVQGVSSSSARPMSSTHIHHVMSERKRREKLNESYQSLKTLLPPGTKRYKAAVLAATREYLTLLRSQVEDLRRRNAILEAQLLPPPNKEAAAAVDESAATSSHEQSLSREEVSVRDRLGSGINFVARSDSRTASHSKARCPNAEPGGSHPRVPEASEERQRPVYQCQRPSHASRRHRESRHGAATRRGTPSVPISLL</sequence>
<evidence type="ECO:0000313" key="1">
    <source>
        <dbReference type="EMBL" id="KAI4377796.1"/>
    </source>
</evidence>
<evidence type="ECO:0000313" key="2">
    <source>
        <dbReference type="Proteomes" id="UP001057402"/>
    </source>
</evidence>
<dbReference type="Proteomes" id="UP001057402">
    <property type="component" value="Chromosome 4"/>
</dbReference>
<organism evidence="1 2">
    <name type="scientific">Melastoma candidum</name>
    <dbReference type="NCBI Taxonomy" id="119954"/>
    <lineage>
        <taxon>Eukaryota</taxon>
        <taxon>Viridiplantae</taxon>
        <taxon>Streptophyta</taxon>
        <taxon>Embryophyta</taxon>
        <taxon>Tracheophyta</taxon>
        <taxon>Spermatophyta</taxon>
        <taxon>Magnoliopsida</taxon>
        <taxon>eudicotyledons</taxon>
        <taxon>Gunneridae</taxon>
        <taxon>Pentapetalae</taxon>
        <taxon>rosids</taxon>
        <taxon>malvids</taxon>
        <taxon>Myrtales</taxon>
        <taxon>Melastomataceae</taxon>
        <taxon>Melastomatoideae</taxon>
        <taxon>Melastomateae</taxon>
        <taxon>Melastoma</taxon>
    </lineage>
</organism>
<name>A0ACB9RIZ5_9MYRT</name>
<reference evidence="2" key="1">
    <citation type="journal article" date="2023" name="Front. Plant Sci.">
        <title>Chromosomal-level genome assembly of Melastoma candidum provides insights into trichome evolution.</title>
        <authorList>
            <person name="Zhong Y."/>
            <person name="Wu W."/>
            <person name="Sun C."/>
            <person name="Zou P."/>
            <person name="Liu Y."/>
            <person name="Dai S."/>
            <person name="Zhou R."/>
        </authorList>
    </citation>
    <scope>NUCLEOTIDE SEQUENCE [LARGE SCALE GENOMIC DNA]</scope>
</reference>